<sequence length="56" mass="6251">MRAADLKPVLKALLARYGSLTAKDIDAREGAILELLGSFGFQEITRQYEMAKPLRN</sequence>
<proteinExistence type="predicted"/>
<dbReference type="Proteomes" id="UP001055185">
    <property type="component" value="Unassembled WGS sequence"/>
</dbReference>
<organism evidence="1 2">
    <name type="scientific">Faecalibacterium gallinarum</name>
    <dbReference type="NCBI Taxonomy" id="2903556"/>
    <lineage>
        <taxon>Bacteria</taxon>
        <taxon>Bacillati</taxon>
        <taxon>Bacillota</taxon>
        <taxon>Clostridia</taxon>
        <taxon>Eubacteriales</taxon>
        <taxon>Oscillospiraceae</taxon>
        <taxon>Faecalibacterium</taxon>
    </lineage>
</organism>
<dbReference type="AlphaFoldDB" id="A0AA37J3U2"/>
<dbReference type="EMBL" id="BQKV01000106">
    <property type="protein sequence ID" value="GJN65772.1"/>
    <property type="molecule type" value="Genomic_DNA"/>
</dbReference>
<gene>
    <name evidence="1" type="ORF">JCM17207_23970</name>
</gene>
<comment type="caution">
    <text evidence="1">The sequence shown here is derived from an EMBL/GenBank/DDBJ whole genome shotgun (WGS) entry which is preliminary data.</text>
</comment>
<evidence type="ECO:0000313" key="2">
    <source>
        <dbReference type="Proteomes" id="UP001055185"/>
    </source>
</evidence>
<reference evidence="1" key="1">
    <citation type="journal article" date="2022" name="Int. J. Syst. Evol. Microbiol.">
        <title>Genome-based, phenotypic and chemotaxonomic classification of Faecalibacterium strains: proposal of three novel species Faecalibacterium duncaniae sp. nov., Faecalibacterium hattorii sp. nov. and Faecalibacterium gallinarum sp. nov. .</title>
        <authorList>
            <person name="Sakamoto M."/>
            <person name="Sakurai N."/>
            <person name="Tanno H."/>
            <person name="Iino T."/>
            <person name="Ohkuma M."/>
            <person name="Endo A."/>
        </authorList>
    </citation>
    <scope>NUCLEOTIDE SEQUENCE</scope>
    <source>
        <strain evidence="1">JCM 17207</strain>
    </source>
</reference>
<evidence type="ECO:0000313" key="1">
    <source>
        <dbReference type="EMBL" id="GJN65772.1"/>
    </source>
</evidence>
<keyword evidence="2" id="KW-1185">Reference proteome</keyword>
<accession>A0AA37J3U2</accession>
<name>A0AA37J3U2_9FIRM</name>
<protein>
    <submittedName>
        <fullName evidence="1">Uncharacterized protein</fullName>
    </submittedName>
</protein>